<name>A0AAQ1MBN8_9FIRM</name>
<keyword evidence="6 9" id="KW-1133">Transmembrane helix</keyword>
<feature type="transmembrane region" description="Helical" evidence="9">
    <location>
        <begin position="274"/>
        <end position="292"/>
    </location>
</feature>
<comment type="similarity">
    <text evidence="9">Belongs to the SecD/SecF family. SecD subfamily.</text>
</comment>
<dbReference type="InterPro" id="IPR048634">
    <property type="entry name" value="SecD_SecF_C"/>
</dbReference>
<comment type="function">
    <text evidence="9">Part of the Sec protein translocase complex. Interacts with the SecYEG preprotein conducting channel. SecDF uses the proton motive force (PMF) to complete protein translocation after the ATP-dependent function of SecA.</text>
</comment>
<keyword evidence="7 9" id="KW-0811">Translocation</keyword>
<keyword evidence="5 9" id="KW-0653">Protein transport</keyword>
<evidence type="ECO:0000313" key="12">
    <source>
        <dbReference type="EMBL" id="SHF77509.1"/>
    </source>
</evidence>
<evidence type="ECO:0000256" key="1">
    <source>
        <dbReference type="ARBA" id="ARBA00004651"/>
    </source>
</evidence>
<comment type="subcellular location">
    <subcellularLocation>
        <location evidence="1 9">Cell membrane</location>
        <topology evidence="1 9">Multi-pass membrane protein</topology>
    </subcellularLocation>
</comment>
<feature type="transmembrane region" description="Helical" evidence="9">
    <location>
        <begin position="299"/>
        <end position="321"/>
    </location>
</feature>
<dbReference type="InterPro" id="IPR055344">
    <property type="entry name" value="SecD_SecF_C_bact"/>
</dbReference>
<dbReference type="AlphaFoldDB" id="A0AAQ1MBN8"/>
<dbReference type="HAMAP" id="MF_01463_B">
    <property type="entry name" value="SecD_B"/>
    <property type="match status" value="1"/>
</dbReference>
<comment type="caution">
    <text evidence="12">The sequence shown here is derived from an EMBL/GenBank/DDBJ whole genome shotgun (WGS) entry which is preliminary data.</text>
</comment>
<protein>
    <recommendedName>
        <fullName evidence="9">Protein translocase subunit SecD</fullName>
    </recommendedName>
</protein>
<evidence type="ECO:0000256" key="3">
    <source>
        <dbReference type="ARBA" id="ARBA00022475"/>
    </source>
</evidence>
<keyword evidence="4 9" id="KW-0812">Transmembrane</keyword>
<reference evidence="13" key="1">
    <citation type="submission" date="2016-11" db="EMBL/GenBank/DDBJ databases">
        <authorList>
            <person name="Jaros S."/>
            <person name="Januszkiewicz K."/>
            <person name="Wedrychowicz H."/>
        </authorList>
    </citation>
    <scope>NUCLEOTIDE SEQUENCE [LARGE SCALE GENOMIC DNA]</scope>
    <source>
        <strain evidence="13">DSM 4029</strain>
    </source>
</reference>
<feature type="domain" description="Protein export membrane protein SecD/SecF C-terminal" evidence="10">
    <location>
        <begin position="256"/>
        <end position="395"/>
    </location>
</feature>
<gene>
    <name evidence="9" type="primary">secD</name>
    <name evidence="12" type="ORF">SAMN05444424_0638</name>
</gene>
<evidence type="ECO:0000256" key="2">
    <source>
        <dbReference type="ARBA" id="ARBA00022448"/>
    </source>
</evidence>
<dbReference type="Pfam" id="PF22599">
    <property type="entry name" value="SecDF_P1_head"/>
    <property type="match status" value="1"/>
</dbReference>
<feature type="transmembrane region" description="Helical" evidence="9">
    <location>
        <begin position="418"/>
        <end position="440"/>
    </location>
</feature>
<dbReference type="Gene3D" id="3.30.1360.200">
    <property type="match status" value="1"/>
</dbReference>
<dbReference type="GO" id="GO:0065002">
    <property type="term" value="P:intracellular protein transmembrane transport"/>
    <property type="evidence" value="ECO:0007669"/>
    <property type="project" value="UniProtKB-UniRule"/>
</dbReference>
<feature type="transmembrane region" description="Helical" evidence="9">
    <location>
        <begin position="375"/>
        <end position="398"/>
    </location>
</feature>
<proteinExistence type="inferred from homology"/>
<dbReference type="GO" id="GO:0005886">
    <property type="term" value="C:plasma membrane"/>
    <property type="evidence" value="ECO:0007669"/>
    <property type="project" value="UniProtKB-SubCell"/>
</dbReference>
<dbReference type="PANTHER" id="PTHR30081">
    <property type="entry name" value="PROTEIN-EXPORT MEMBRANE PROTEIN SEC"/>
    <property type="match status" value="1"/>
</dbReference>
<dbReference type="GO" id="GO:0015450">
    <property type="term" value="F:protein-transporting ATPase activity"/>
    <property type="evidence" value="ECO:0007669"/>
    <property type="project" value="InterPro"/>
</dbReference>
<dbReference type="NCBIfam" id="TIGR01129">
    <property type="entry name" value="secD"/>
    <property type="match status" value="1"/>
</dbReference>
<dbReference type="GO" id="GO:0006605">
    <property type="term" value="P:protein targeting"/>
    <property type="evidence" value="ECO:0007669"/>
    <property type="project" value="UniProtKB-UniRule"/>
</dbReference>
<accession>A0AAQ1MBN8</accession>
<dbReference type="Gene3D" id="1.20.1640.10">
    <property type="entry name" value="Multidrug efflux transporter AcrB transmembrane domain"/>
    <property type="match status" value="1"/>
</dbReference>
<organism evidence="12 13">
    <name type="scientific">Bittarella massiliensis</name>
    <name type="common">ex Durand et al. 2017</name>
    <dbReference type="NCBI Taxonomy" id="1720313"/>
    <lineage>
        <taxon>Bacteria</taxon>
        <taxon>Bacillati</taxon>
        <taxon>Bacillota</taxon>
        <taxon>Clostridia</taxon>
        <taxon>Eubacteriales</taxon>
        <taxon>Oscillospiraceae</taxon>
        <taxon>Bittarella (ex Durand et al. 2017)</taxon>
    </lineage>
</organism>
<evidence type="ECO:0000256" key="8">
    <source>
        <dbReference type="ARBA" id="ARBA00023136"/>
    </source>
</evidence>
<dbReference type="RefSeq" id="WP_021659085.1">
    <property type="nucleotide sequence ID" value="NZ_FQVY01000001.1"/>
</dbReference>
<dbReference type="NCBIfam" id="TIGR00916">
    <property type="entry name" value="2A0604s01"/>
    <property type="match status" value="1"/>
</dbReference>
<dbReference type="PANTHER" id="PTHR30081:SF1">
    <property type="entry name" value="PROTEIN TRANSLOCASE SUBUNIT SECD"/>
    <property type="match status" value="1"/>
</dbReference>
<feature type="domain" description="SecDF P1 head subdomain" evidence="11">
    <location>
        <begin position="149"/>
        <end position="252"/>
    </location>
</feature>
<evidence type="ECO:0000259" key="11">
    <source>
        <dbReference type="Pfam" id="PF22599"/>
    </source>
</evidence>
<feature type="transmembrane region" description="Helical" evidence="9">
    <location>
        <begin position="333"/>
        <end position="354"/>
    </location>
</feature>
<keyword evidence="2 9" id="KW-0813">Transport</keyword>
<dbReference type="EMBL" id="FQVY01000001">
    <property type="protein sequence ID" value="SHF77509.1"/>
    <property type="molecule type" value="Genomic_DNA"/>
</dbReference>
<evidence type="ECO:0000256" key="9">
    <source>
        <dbReference type="HAMAP-Rule" id="MF_01463"/>
    </source>
</evidence>
<dbReference type="InterPro" id="IPR054384">
    <property type="entry name" value="SecDF_P1_head"/>
</dbReference>
<comment type="subunit">
    <text evidence="9">Forms a complex with SecF. Part of the essential Sec protein translocation apparatus which comprises SecA, SecYEG and auxiliary proteins SecDF. Other proteins may also be involved.</text>
</comment>
<evidence type="ECO:0000256" key="6">
    <source>
        <dbReference type="ARBA" id="ARBA00022989"/>
    </source>
</evidence>
<dbReference type="Gene3D" id="3.30.70.3400">
    <property type="match status" value="1"/>
</dbReference>
<dbReference type="InterPro" id="IPR022813">
    <property type="entry name" value="SecD/SecF_arch_bac"/>
</dbReference>
<evidence type="ECO:0000256" key="5">
    <source>
        <dbReference type="ARBA" id="ARBA00022927"/>
    </source>
</evidence>
<keyword evidence="3 9" id="KW-1003">Cell membrane</keyword>
<evidence type="ECO:0000259" key="10">
    <source>
        <dbReference type="Pfam" id="PF02355"/>
    </source>
</evidence>
<dbReference type="Proteomes" id="UP000184089">
    <property type="component" value="Unassembled WGS sequence"/>
</dbReference>
<dbReference type="InterPro" id="IPR005791">
    <property type="entry name" value="SecD"/>
</dbReference>
<dbReference type="GO" id="GO:0043952">
    <property type="term" value="P:protein transport by the Sec complex"/>
    <property type="evidence" value="ECO:0007669"/>
    <property type="project" value="UniProtKB-UniRule"/>
</dbReference>
<dbReference type="Pfam" id="PF02355">
    <property type="entry name" value="SecD_SecF_C"/>
    <property type="match status" value="1"/>
</dbReference>
<evidence type="ECO:0000256" key="4">
    <source>
        <dbReference type="ARBA" id="ARBA00022692"/>
    </source>
</evidence>
<keyword evidence="8 9" id="KW-0472">Membrane</keyword>
<dbReference type="SUPFAM" id="SSF82866">
    <property type="entry name" value="Multidrug efflux transporter AcrB transmembrane domain"/>
    <property type="match status" value="1"/>
</dbReference>
<comment type="caution">
    <text evidence="9">Lacks conserved residue(s) required for the propagation of feature annotation.</text>
</comment>
<evidence type="ECO:0000313" key="13">
    <source>
        <dbReference type="Proteomes" id="UP000184089"/>
    </source>
</evidence>
<sequence>MKKRGKITFFVVFALIVLLAYTAIAGISTRYGDVENIIIKGVDSIRWGIDIRGGVDVTFTPPADVEATDDEMSAAESVIKQRLVSQNITDSEVYTDYQNDRIIVRFPWKEGESDFNPENAIKELGETAELTFREGNSTDSTGAPAGTTATNIILTGSDVKSAKAGQTSSQSGSSAQFVVQLELNDSGKEKFSEATAKLAPSNGIISIWLDNQMISYPNVKDHITDGIATISGNFDAESAKELADKINAGALPFALTADNYNTINPTLGLDAKDAMVLAGGIALLLVCLYMIIVYRLPGAVASIALMGQTAGAIAAISGYFAPFPSFTLTLPGIAGIVLAIGMGVDANVITAERIKEELRSGKSVNAAIQSGYKRAFSAIFDGNITVIIVAIILMGAFGPPASMFATLLKPIFQFFPSAITGSIYSFGYTLLVGVLMNFVMGMGASRLMLRSVSKFKCFGSKWLYGGKKDEE</sequence>
<evidence type="ECO:0000256" key="7">
    <source>
        <dbReference type="ARBA" id="ARBA00023010"/>
    </source>
</evidence>